<reference evidence="2" key="1">
    <citation type="submission" date="2012-07" db="EMBL/GenBank/DDBJ databases">
        <title>Genome of the Chinese tree shrew, a rising model animal genetically related to primates.</title>
        <authorList>
            <person name="Zhang G."/>
            <person name="Fan Y."/>
            <person name="Yao Y."/>
            <person name="Huang Z."/>
        </authorList>
    </citation>
    <scope>NUCLEOTIDE SEQUENCE [LARGE SCALE GENOMIC DNA]</scope>
</reference>
<proteinExistence type="predicted"/>
<dbReference type="Proteomes" id="UP000011518">
    <property type="component" value="Unassembled WGS sequence"/>
</dbReference>
<keyword evidence="2" id="KW-1185">Reference proteome</keyword>
<dbReference type="EMBL" id="KB321106">
    <property type="protein sequence ID" value="ELW47512.1"/>
    <property type="molecule type" value="Genomic_DNA"/>
</dbReference>
<evidence type="ECO:0000313" key="1">
    <source>
        <dbReference type="EMBL" id="ELW47512.1"/>
    </source>
</evidence>
<accession>L9JEX7</accession>
<organism evidence="1 2">
    <name type="scientific">Tupaia chinensis</name>
    <name type="common">Chinese tree shrew</name>
    <name type="synonym">Tupaia belangeri chinensis</name>
    <dbReference type="NCBI Taxonomy" id="246437"/>
    <lineage>
        <taxon>Eukaryota</taxon>
        <taxon>Metazoa</taxon>
        <taxon>Chordata</taxon>
        <taxon>Craniata</taxon>
        <taxon>Vertebrata</taxon>
        <taxon>Euteleostomi</taxon>
        <taxon>Mammalia</taxon>
        <taxon>Eutheria</taxon>
        <taxon>Euarchontoglires</taxon>
        <taxon>Scandentia</taxon>
        <taxon>Tupaiidae</taxon>
        <taxon>Tupaia</taxon>
    </lineage>
</organism>
<gene>
    <name evidence="1" type="ORF">TREES_T100015172</name>
</gene>
<dbReference type="AlphaFoldDB" id="L9JEX7"/>
<dbReference type="InParanoid" id="L9JEX7"/>
<protein>
    <submittedName>
        <fullName evidence="1">Uncharacterized protein</fullName>
    </submittedName>
</protein>
<reference evidence="2" key="2">
    <citation type="journal article" date="2013" name="Nat. Commun.">
        <title>Genome of the Chinese tree shrew.</title>
        <authorList>
            <person name="Fan Y."/>
            <person name="Huang Z.Y."/>
            <person name="Cao C.C."/>
            <person name="Chen C.S."/>
            <person name="Chen Y.X."/>
            <person name="Fan D.D."/>
            <person name="He J."/>
            <person name="Hou H.L."/>
            <person name="Hu L."/>
            <person name="Hu X.T."/>
            <person name="Jiang X.T."/>
            <person name="Lai R."/>
            <person name="Lang Y.S."/>
            <person name="Liang B."/>
            <person name="Liao S.G."/>
            <person name="Mu D."/>
            <person name="Ma Y.Y."/>
            <person name="Niu Y.Y."/>
            <person name="Sun X.Q."/>
            <person name="Xia J.Q."/>
            <person name="Xiao J."/>
            <person name="Xiong Z.Q."/>
            <person name="Xu L."/>
            <person name="Yang L."/>
            <person name="Zhang Y."/>
            <person name="Zhao W."/>
            <person name="Zhao X.D."/>
            <person name="Zheng Y.T."/>
            <person name="Zhou J.M."/>
            <person name="Zhu Y.B."/>
            <person name="Zhang G.J."/>
            <person name="Wang J."/>
            <person name="Yao Y.G."/>
        </authorList>
    </citation>
    <scope>NUCLEOTIDE SEQUENCE [LARGE SCALE GENOMIC DNA]</scope>
</reference>
<name>L9JEX7_TUPCH</name>
<evidence type="ECO:0000313" key="2">
    <source>
        <dbReference type="Proteomes" id="UP000011518"/>
    </source>
</evidence>
<sequence length="66" mass="7715">MTKDQSVDYIKFLHFICPDNVQDYASRCRDSRWVQLQAISEDAIPMKIHEDEVDREKLILICASGE</sequence>